<dbReference type="AlphaFoldDB" id="A0A0P1MEJ7"/>
<dbReference type="STRING" id="1633631.GCA_001442925_00169"/>
<evidence type="ECO:0000313" key="6">
    <source>
        <dbReference type="Proteomes" id="UP000182200"/>
    </source>
</evidence>
<dbReference type="EMBL" id="CZVI01000030">
    <property type="protein sequence ID" value="CUS92654.1"/>
    <property type="molecule type" value="Genomic_DNA"/>
</dbReference>
<organism evidence="4 5">
    <name type="scientific">Candidatus Kryptonium thompsonii</name>
    <dbReference type="NCBI Taxonomy" id="1633631"/>
    <lineage>
        <taxon>Bacteria</taxon>
        <taxon>Pseudomonadati</taxon>
        <taxon>Candidatus Kryptoniota</taxon>
        <taxon>Candidatus Kryptonium</taxon>
    </lineage>
</organism>
<keyword evidence="6" id="KW-1185">Reference proteome</keyword>
<accession>A0A0P1LGG0</accession>
<feature type="chain" id="PRO_5015043531" description="DUF305 domain-containing protein" evidence="2">
    <location>
        <begin position="23"/>
        <end position="130"/>
    </location>
</feature>
<dbReference type="EMBL" id="FAOP01000001">
    <property type="protein sequence ID" value="CUU01044.1"/>
    <property type="molecule type" value="Genomic_DNA"/>
</dbReference>
<feature type="signal peptide" evidence="2">
    <location>
        <begin position="1"/>
        <end position="22"/>
    </location>
</feature>
<accession>A0A0P1MEJ7</accession>
<accession>A0A0P1M706</accession>
<feature type="region of interest" description="Disordered" evidence="1">
    <location>
        <begin position="105"/>
        <end position="130"/>
    </location>
</feature>
<proteinExistence type="predicted"/>
<dbReference type="OrthoDB" id="9951445at2"/>
<dbReference type="Proteomes" id="UP000182200">
    <property type="component" value="Unassembled WGS sequence"/>
</dbReference>
<feature type="compositionally biased region" description="Basic and acidic residues" evidence="1">
    <location>
        <begin position="105"/>
        <end position="121"/>
    </location>
</feature>
<accession>A0A0S4MQ60</accession>
<evidence type="ECO:0000313" key="3">
    <source>
        <dbReference type="EMBL" id="CUS92654.1"/>
    </source>
</evidence>
<accession>A0A0P1MQG2</accession>
<evidence type="ECO:0008006" key="7">
    <source>
        <dbReference type="Google" id="ProtNLM"/>
    </source>
</evidence>
<sequence length="130" mass="15244">MKSKIFLSVFVSMLLALNSVFAQQQKKAEEIFKDPKTTDEILSYIVSNHGLMMKLLDKAMADEHARDMIAEHVMSYAEKDTAMGESMCKMMMGSKKMMEMMKKMEQEKEGMMEKKEEMKKEEHKHKEHMH</sequence>
<reference evidence="4 5" key="2">
    <citation type="submission" date="2015-11" db="EMBL/GenBank/DDBJ databases">
        <authorList>
            <person name="Zhang Y."/>
            <person name="Guo Z."/>
        </authorList>
    </citation>
    <scope>NUCLEOTIDE SEQUENCE [LARGE SCALE GENOMIC DNA]</scope>
    <source>
        <strain evidence="4">JGI-4</strain>
    </source>
</reference>
<dbReference type="RefSeq" id="WP_047134655.1">
    <property type="nucleotide sequence ID" value="NZ_CZVI01000030.1"/>
</dbReference>
<accession>A0A0P1NVX3</accession>
<gene>
    <name evidence="4" type="ORF">JGI4_00169</name>
    <name evidence="3" type="ORF">JGI8_01708</name>
</gene>
<accession>A0A0P1MPZ6</accession>
<evidence type="ECO:0000256" key="2">
    <source>
        <dbReference type="SAM" id="SignalP"/>
    </source>
</evidence>
<evidence type="ECO:0000313" key="4">
    <source>
        <dbReference type="EMBL" id="CUU01044.1"/>
    </source>
</evidence>
<evidence type="ECO:0000313" key="5">
    <source>
        <dbReference type="Proteomes" id="UP000182011"/>
    </source>
</evidence>
<reference evidence="3 6" key="1">
    <citation type="submission" date="2015-11" db="EMBL/GenBank/DDBJ databases">
        <authorList>
            <person name="Varghese N."/>
        </authorList>
    </citation>
    <scope>NUCLEOTIDE SEQUENCE [LARGE SCALE GENOMIC DNA]</scope>
    <source>
        <strain evidence="3 6">JGI-8</strain>
    </source>
</reference>
<accession>A0A0P1LGV4</accession>
<dbReference type="Proteomes" id="UP000182011">
    <property type="component" value="Unassembled WGS sequence"/>
</dbReference>
<name>A0A0P1MEJ7_9BACT</name>
<evidence type="ECO:0000256" key="1">
    <source>
        <dbReference type="SAM" id="MobiDB-lite"/>
    </source>
</evidence>
<protein>
    <recommendedName>
        <fullName evidence="7">DUF305 domain-containing protein</fullName>
    </recommendedName>
</protein>
<keyword evidence="2" id="KW-0732">Signal</keyword>
<accession>A0A0N7MRE9</accession>